<dbReference type="AlphaFoldDB" id="A0A316ZDV5"/>
<dbReference type="Proteomes" id="UP000245946">
    <property type="component" value="Unassembled WGS sequence"/>
</dbReference>
<gene>
    <name evidence="6" type="ORF">FA09DRAFT_216236</name>
</gene>
<feature type="compositionally biased region" description="Low complexity" evidence="4">
    <location>
        <begin position="253"/>
        <end position="287"/>
    </location>
</feature>
<reference evidence="6 7" key="1">
    <citation type="journal article" date="2018" name="Mol. Biol. Evol.">
        <title>Broad Genomic Sampling Reveals a Smut Pathogenic Ancestry of the Fungal Clade Ustilaginomycotina.</title>
        <authorList>
            <person name="Kijpornyongpan T."/>
            <person name="Mondo S.J."/>
            <person name="Barry K."/>
            <person name="Sandor L."/>
            <person name="Lee J."/>
            <person name="Lipzen A."/>
            <person name="Pangilinan J."/>
            <person name="LaButti K."/>
            <person name="Hainaut M."/>
            <person name="Henrissat B."/>
            <person name="Grigoriev I.V."/>
            <person name="Spatafora J.W."/>
            <person name="Aime M.C."/>
        </authorList>
    </citation>
    <scope>NUCLEOTIDE SEQUENCE [LARGE SCALE GENOMIC DNA]</scope>
    <source>
        <strain evidence="6 7">MCA 4186</strain>
    </source>
</reference>
<dbReference type="InterPro" id="IPR013536">
    <property type="entry name" value="WLM_dom"/>
</dbReference>
<keyword evidence="3" id="KW-0862">Zinc</keyword>
<dbReference type="GO" id="GO:0005634">
    <property type="term" value="C:nucleus"/>
    <property type="evidence" value="ECO:0007669"/>
    <property type="project" value="TreeGrafter"/>
</dbReference>
<feature type="region of interest" description="Disordered" evidence="4">
    <location>
        <begin position="233"/>
        <end position="289"/>
    </location>
</feature>
<dbReference type="PANTHER" id="PTHR46622">
    <property type="entry name" value="DNA-DEPENDENT METALLOPROTEASE WSS1"/>
    <property type="match status" value="1"/>
</dbReference>
<sequence>MPQHGRGAFPKAAVPSTWLDDSAGARIHEYRVLRGMRDADKALALLRRIGSIVRPIMLKHGWHLPLLIEMLPSNPALLGLNHNRGQKISLRMRQTRDGDLFGEDMLMETLLHELTHNVRGPHDAIFDAQLKELTEEWYELRRTGRAEGEGFFTPGMRVGMGQVPDVDPRRAREIAARNAELRAQRGGGGRLGGAGPSSGSNADRDLRRAAAEEIQQLRETINGVEVVSLLGESSDEESMEITSVVKKEPRPSAPIAPARRGETSKSASTPSTSAHRAPPAVASSSRPAPRPWTCQACTFHNPATARFACDVCQQARPGASAQVAPAPAAEAGWQCGRCGFAMQGEAAVFWMCSQCGKIRDK</sequence>
<keyword evidence="1" id="KW-0479">Metal-binding</keyword>
<evidence type="ECO:0000259" key="5">
    <source>
        <dbReference type="PROSITE" id="PS51397"/>
    </source>
</evidence>
<dbReference type="SMART" id="SM00547">
    <property type="entry name" value="ZnF_RBZ"/>
    <property type="match status" value="1"/>
</dbReference>
<evidence type="ECO:0000313" key="7">
    <source>
        <dbReference type="Proteomes" id="UP000245946"/>
    </source>
</evidence>
<name>A0A316ZDV5_9BASI</name>
<dbReference type="EMBL" id="KZ819287">
    <property type="protein sequence ID" value="PWN99711.1"/>
    <property type="molecule type" value="Genomic_DNA"/>
</dbReference>
<feature type="domain" description="WLM" evidence="5">
    <location>
        <begin position="18"/>
        <end position="216"/>
    </location>
</feature>
<keyword evidence="2" id="KW-0863">Zinc-finger</keyword>
<dbReference type="Gene3D" id="4.10.1060.10">
    <property type="entry name" value="Zinc finger, RanBP2-type"/>
    <property type="match status" value="1"/>
</dbReference>
<evidence type="ECO:0000256" key="3">
    <source>
        <dbReference type="ARBA" id="ARBA00022833"/>
    </source>
</evidence>
<dbReference type="GO" id="GO:0008237">
    <property type="term" value="F:metallopeptidase activity"/>
    <property type="evidence" value="ECO:0007669"/>
    <property type="project" value="TreeGrafter"/>
</dbReference>
<evidence type="ECO:0000256" key="1">
    <source>
        <dbReference type="ARBA" id="ARBA00022723"/>
    </source>
</evidence>
<dbReference type="PROSITE" id="PS51397">
    <property type="entry name" value="WLM"/>
    <property type="match status" value="1"/>
</dbReference>
<dbReference type="InterPro" id="IPR001876">
    <property type="entry name" value="Znf_RanBP2"/>
</dbReference>
<evidence type="ECO:0000256" key="4">
    <source>
        <dbReference type="SAM" id="MobiDB-lite"/>
    </source>
</evidence>
<dbReference type="InterPro" id="IPR053000">
    <property type="entry name" value="WSS1-like_metalloprotease"/>
</dbReference>
<dbReference type="RefSeq" id="XP_025599990.1">
    <property type="nucleotide sequence ID" value="XM_025739526.1"/>
</dbReference>
<evidence type="ECO:0000313" key="6">
    <source>
        <dbReference type="EMBL" id="PWN99711.1"/>
    </source>
</evidence>
<organism evidence="6 7">
    <name type="scientific">Tilletiopsis washingtonensis</name>
    <dbReference type="NCBI Taxonomy" id="58919"/>
    <lineage>
        <taxon>Eukaryota</taxon>
        <taxon>Fungi</taxon>
        <taxon>Dikarya</taxon>
        <taxon>Basidiomycota</taxon>
        <taxon>Ustilaginomycotina</taxon>
        <taxon>Exobasidiomycetes</taxon>
        <taxon>Entylomatales</taxon>
        <taxon>Entylomatales incertae sedis</taxon>
        <taxon>Tilletiopsis</taxon>
    </lineage>
</organism>
<dbReference type="OrthoDB" id="261960at2759"/>
<dbReference type="Pfam" id="PF08325">
    <property type="entry name" value="WLM"/>
    <property type="match status" value="1"/>
</dbReference>
<dbReference type="GO" id="GO:0006281">
    <property type="term" value="P:DNA repair"/>
    <property type="evidence" value="ECO:0007669"/>
    <property type="project" value="TreeGrafter"/>
</dbReference>
<dbReference type="GeneID" id="37267072"/>
<feature type="compositionally biased region" description="Gly residues" evidence="4">
    <location>
        <begin position="185"/>
        <end position="196"/>
    </location>
</feature>
<feature type="region of interest" description="Disordered" evidence="4">
    <location>
        <begin position="180"/>
        <end position="203"/>
    </location>
</feature>
<proteinExistence type="predicted"/>
<keyword evidence="7" id="KW-1185">Reference proteome</keyword>
<dbReference type="STRING" id="58919.A0A316ZDV5"/>
<evidence type="ECO:0000256" key="2">
    <source>
        <dbReference type="ARBA" id="ARBA00022771"/>
    </source>
</evidence>
<dbReference type="PANTHER" id="PTHR46622:SF1">
    <property type="entry name" value="DNA-DEPENDENT METALLOPROTEASE WSS1"/>
    <property type="match status" value="1"/>
</dbReference>
<dbReference type="GO" id="GO:0008270">
    <property type="term" value="F:zinc ion binding"/>
    <property type="evidence" value="ECO:0007669"/>
    <property type="project" value="UniProtKB-KW"/>
</dbReference>
<protein>
    <submittedName>
        <fullName evidence="6">WLM-domain-containing protein</fullName>
    </submittedName>
</protein>
<accession>A0A316ZDV5</accession>